<dbReference type="EMBL" id="UZAL01028701">
    <property type="protein sequence ID" value="VDP43066.1"/>
    <property type="molecule type" value="Genomic_DNA"/>
</dbReference>
<reference evidence="1 2" key="1">
    <citation type="submission" date="2018-11" db="EMBL/GenBank/DDBJ databases">
        <authorList>
            <consortium name="Pathogen Informatics"/>
        </authorList>
    </citation>
    <scope>NUCLEOTIDE SEQUENCE [LARGE SCALE GENOMIC DNA]</scope>
    <source>
        <strain>Denwood</strain>
        <strain evidence="2">Zambia</strain>
    </source>
</reference>
<organism evidence="1 2">
    <name type="scientific">Schistosoma mattheei</name>
    <dbReference type="NCBI Taxonomy" id="31246"/>
    <lineage>
        <taxon>Eukaryota</taxon>
        <taxon>Metazoa</taxon>
        <taxon>Spiralia</taxon>
        <taxon>Lophotrochozoa</taxon>
        <taxon>Platyhelminthes</taxon>
        <taxon>Trematoda</taxon>
        <taxon>Digenea</taxon>
        <taxon>Strigeidida</taxon>
        <taxon>Schistosomatoidea</taxon>
        <taxon>Schistosomatidae</taxon>
        <taxon>Schistosoma</taxon>
    </lineage>
</organism>
<keyword evidence="2" id="KW-1185">Reference proteome</keyword>
<dbReference type="AlphaFoldDB" id="A0A3P8HI12"/>
<sequence length="61" mass="7248">MIIVYLNYPIFSTDDFYVVVEIVKLTIKKENERDTLEFDMISVDLLKDSVDKLNNRTVKMM</sequence>
<evidence type="ECO:0000313" key="2">
    <source>
        <dbReference type="Proteomes" id="UP000269396"/>
    </source>
</evidence>
<protein>
    <submittedName>
        <fullName evidence="1">Uncharacterized protein</fullName>
    </submittedName>
</protein>
<name>A0A3P8HI12_9TREM</name>
<dbReference type="Proteomes" id="UP000269396">
    <property type="component" value="Unassembled WGS sequence"/>
</dbReference>
<gene>
    <name evidence="1" type="ORF">SMTD_LOCUS8120</name>
</gene>
<proteinExistence type="predicted"/>
<evidence type="ECO:0000313" key="1">
    <source>
        <dbReference type="EMBL" id="VDP43066.1"/>
    </source>
</evidence>
<accession>A0A3P8HI12</accession>